<dbReference type="Gene3D" id="2.40.440.10">
    <property type="entry name" value="L,D-transpeptidase catalytic domain-like"/>
    <property type="match status" value="1"/>
</dbReference>
<feature type="domain" description="L,D-TPase catalytic" evidence="9">
    <location>
        <begin position="419"/>
        <end position="545"/>
    </location>
</feature>
<dbReference type="SUPFAM" id="SSF141523">
    <property type="entry name" value="L,D-transpeptidase catalytic domain-like"/>
    <property type="match status" value="1"/>
</dbReference>
<dbReference type="InterPro" id="IPR005490">
    <property type="entry name" value="LD_TPept_cat_dom"/>
</dbReference>
<keyword evidence="8" id="KW-0812">Transmembrane</keyword>
<dbReference type="GO" id="GO:0016740">
    <property type="term" value="F:transferase activity"/>
    <property type="evidence" value="ECO:0007669"/>
    <property type="project" value="UniProtKB-KW"/>
</dbReference>
<keyword evidence="8" id="KW-1133">Transmembrane helix</keyword>
<dbReference type="GO" id="GO:0071555">
    <property type="term" value="P:cell wall organization"/>
    <property type="evidence" value="ECO:0007669"/>
    <property type="project" value="UniProtKB-UniRule"/>
</dbReference>
<keyword evidence="11" id="KW-1185">Reference proteome</keyword>
<dbReference type="PANTHER" id="PTHR30582:SF33">
    <property type="entry name" value="EXPORTED PROTEIN"/>
    <property type="match status" value="1"/>
</dbReference>
<evidence type="ECO:0000256" key="6">
    <source>
        <dbReference type="PROSITE-ProRule" id="PRU01373"/>
    </source>
</evidence>
<feature type="region of interest" description="Disordered" evidence="7">
    <location>
        <begin position="292"/>
        <end position="311"/>
    </location>
</feature>
<dbReference type="InterPro" id="IPR038054">
    <property type="entry name" value="LD_TPept-like_central_sf"/>
</dbReference>
<dbReference type="AlphaFoldDB" id="G5IJY4"/>
<evidence type="ECO:0000256" key="8">
    <source>
        <dbReference type="SAM" id="Phobius"/>
    </source>
</evidence>
<dbReference type="PROSITE" id="PS52029">
    <property type="entry name" value="LD_TPASE"/>
    <property type="match status" value="1"/>
</dbReference>
<evidence type="ECO:0000256" key="2">
    <source>
        <dbReference type="ARBA" id="ARBA00022679"/>
    </source>
</evidence>
<organism evidence="10 11">
    <name type="scientific">Hungatella hathewayi WAL-18680</name>
    <dbReference type="NCBI Taxonomy" id="742737"/>
    <lineage>
        <taxon>Bacteria</taxon>
        <taxon>Bacillati</taxon>
        <taxon>Bacillota</taxon>
        <taxon>Clostridia</taxon>
        <taxon>Lachnospirales</taxon>
        <taxon>Lachnospiraceae</taxon>
        <taxon>Hungatella</taxon>
    </lineage>
</organism>
<reference evidence="10 11" key="1">
    <citation type="submission" date="2011-08" db="EMBL/GenBank/DDBJ databases">
        <title>The Genome Sequence of Clostridium hathewayi WAL-18680.</title>
        <authorList>
            <consortium name="The Broad Institute Genome Sequencing Platform"/>
            <person name="Earl A."/>
            <person name="Ward D."/>
            <person name="Feldgarden M."/>
            <person name="Gevers D."/>
            <person name="Finegold S.M."/>
            <person name="Summanen P.H."/>
            <person name="Molitoris D.R."/>
            <person name="Song M."/>
            <person name="Daigneault M."/>
            <person name="Allen-Vercoe E."/>
            <person name="Young S.K."/>
            <person name="Zeng Q."/>
            <person name="Gargeya S."/>
            <person name="Fitzgerald M."/>
            <person name="Haas B."/>
            <person name="Abouelleil A."/>
            <person name="Alvarado L."/>
            <person name="Arachchi H.M."/>
            <person name="Berlin A."/>
            <person name="Brown A."/>
            <person name="Chapman S.B."/>
            <person name="Chen Z."/>
            <person name="Dunbar C."/>
            <person name="Freedman E."/>
            <person name="Gearin G."/>
            <person name="Gellesch M."/>
            <person name="Goldberg J."/>
            <person name="Griggs A."/>
            <person name="Gujja S."/>
            <person name="Heiman D."/>
            <person name="Howarth C."/>
            <person name="Larson L."/>
            <person name="Lui A."/>
            <person name="MacDonald P.J.P."/>
            <person name="Montmayeur A."/>
            <person name="Murphy C."/>
            <person name="Neiman D."/>
            <person name="Pearson M."/>
            <person name="Priest M."/>
            <person name="Roberts A."/>
            <person name="Saif S."/>
            <person name="Shea T."/>
            <person name="Shenoy N."/>
            <person name="Sisk P."/>
            <person name="Stolte C."/>
            <person name="Sykes S."/>
            <person name="Wortman J."/>
            <person name="Nusbaum C."/>
            <person name="Birren B."/>
        </authorList>
    </citation>
    <scope>NUCLEOTIDE SEQUENCE [LARGE SCALE GENOMIC DNA]</scope>
    <source>
        <strain evidence="10 11">WAL-18680</strain>
    </source>
</reference>
<dbReference type="Gene3D" id="3.10.20.800">
    <property type="match status" value="1"/>
</dbReference>
<dbReference type="InterPro" id="IPR038063">
    <property type="entry name" value="Transpep_catalytic_dom"/>
</dbReference>
<evidence type="ECO:0000256" key="1">
    <source>
        <dbReference type="ARBA" id="ARBA00004752"/>
    </source>
</evidence>
<dbReference type="PANTHER" id="PTHR30582">
    <property type="entry name" value="L,D-TRANSPEPTIDASE"/>
    <property type="match status" value="1"/>
</dbReference>
<dbReference type="GO" id="GO:0071972">
    <property type="term" value="F:peptidoglycan L,D-transpeptidase activity"/>
    <property type="evidence" value="ECO:0007669"/>
    <property type="project" value="TreeGrafter"/>
</dbReference>
<protein>
    <recommendedName>
        <fullName evidence="9">L,D-TPase catalytic domain-containing protein</fullName>
    </recommendedName>
</protein>
<feature type="transmembrane region" description="Helical" evidence="8">
    <location>
        <begin position="32"/>
        <end position="52"/>
    </location>
</feature>
<dbReference type="GO" id="GO:0008360">
    <property type="term" value="P:regulation of cell shape"/>
    <property type="evidence" value="ECO:0007669"/>
    <property type="project" value="UniProtKB-UniRule"/>
</dbReference>
<proteinExistence type="predicted"/>
<dbReference type="GO" id="GO:0005576">
    <property type="term" value="C:extracellular region"/>
    <property type="evidence" value="ECO:0007669"/>
    <property type="project" value="TreeGrafter"/>
</dbReference>
<evidence type="ECO:0000256" key="5">
    <source>
        <dbReference type="ARBA" id="ARBA00023316"/>
    </source>
</evidence>
<dbReference type="CDD" id="cd16913">
    <property type="entry name" value="YkuD_like"/>
    <property type="match status" value="1"/>
</dbReference>
<dbReference type="SUPFAM" id="SSF143985">
    <property type="entry name" value="L,D-transpeptidase pre-catalytic domain-like"/>
    <property type="match status" value="1"/>
</dbReference>
<keyword evidence="5 6" id="KW-0961">Cell wall biogenesis/degradation</keyword>
<evidence type="ECO:0000313" key="10">
    <source>
        <dbReference type="EMBL" id="EHI58354.1"/>
    </source>
</evidence>
<keyword evidence="8" id="KW-0472">Membrane</keyword>
<dbReference type="PATRIC" id="fig|742737.3.peg.3792"/>
<dbReference type="InterPro" id="IPR022029">
    <property type="entry name" value="YoaR-like_PG-bd"/>
</dbReference>
<sequence>MSNQQKRNNQVEAYWTPVRQVEACWETARANLWKLVLTVMVLAGICAMNTWAEEPEQFVNGTTINDISVGKMTVDEAKAKIQKTYTESYKLSIVEKGGKKEQIAGGDIGYSAAVPEGLQAILDEQNATGRRWGPSIDNSHTMEIPAVYDEKALEAAVGRLNCISGSEIVKTMDARVSEYQEGQPFTIIPEVQGNDVDEARVMALIKEAVASGKQEVNLESGGCYRTVKVKASDEKLKAQCQVMNQCRDMVITYTFGETAGSGTAGEEASAGSGANAVGTVDAGTASASENVEAASGGSVESSTGAETAAGAARTEVLTGETICTWLTGTENGEISVNRDSAAAYVAMLAEKYDTAGTSRIFHTSTGKDVELTGPYGWKIDQAGEIDALIAAIRTGQSQTREPLYAKKAASRTLPDWGNTYVEIDLGSQYVSMFQNGERVWSSGCVTGNVSKNYTTPEGIYSLTYKEKSRVLRGAKKADGTYEYESYVDFWMPFNGGIGLHDANWRGQFGGTIYKTNGSHGCVNLPPVKAKDLYELVYTGIPVICFN</sequence>
<dbReference type="GO" id="GO:0018104">
    <property type="term" value="P:peptidoglycan-protein cross-linking"/>
    <property type="evidence" value="ECO:0007669"/>
    <property type="project" value="TreeGrafter"/>
</dbReference>
<gene>
    <name evidence="10" type="ORF">HMPREF9473_03812</name>
</gene>
<dbReference type="RefSeq" id="WP_006781803.1">
    <property type="nucleotide sequence ID" value="NZ_CP040506.1"/>
</dbReference>
<name>G5IJY4_9FIRM</name>
<comment type="caution">
    <text evidence="10">The sequence shown here is derived from an EMBL/GenBank/DDBJ whole genome shotgun (WGS) entry which is preliminary data.</text>
</comment>
<comment type="pathway">
    <text evidence="1 6">Cell wall biogenesis; peptidoglycan biosynthesis.</text>
</comment>
<evidence type="ECO:0000256" key="4">
    <source>
        <dbReference type="ARBA" id="ARBA00022984"/>
    </source>
</evidence>
<evidence type="ECO:0000256" key="7">
    <source>
        <dbReference type="SAM" id="MobiDB-lite"/>
    </source>
</evidence>
<dbReference type="UniPathway" id="UPA00219"/>
<dbReference type="Pfam" id="PF12229">
    <property type="entry name" value="PG_binding_4"/>
    <property type="match status" value="1"/>
</dbReference>
<dbReference type="InterPro" id="IPR050979">
    <property type="entry name" value="LD-transpeptidase"/>
</dbReference>
<evidence type="ECO:0000256" key="3">
    <source>
        <dbReference type="ARBA" id="ARBA00022960"/>
    </source>
</evidence>
<feature type="active site" description="Nucleophile" evidence="6">
    <location>
        <position position="521"/>
    </location>
</feature>
<keyword evidence="2" id="KW-0808">Transferase</keyword>
<keyword evidence="3 6" id="KW-0133">Cell shape</keyword>
<evidence type="ECO:0000259" key="9">
    <source>
        <dbReference type="PROSITE" id="PS52029"/>
    </source>
</evidence>
<dbReference type="EMBL" id="ADLN01000104">
    <property type="protein sequence ID" value="EHI58354.1"/>
    <property type="molecule type" value="Genomic_DNA"/>
</dbReference>
<feature type="active site" description="Proton donor/acceptor" evidence="6">
    <location>
        <position position="500"/>
    </location>
</feature>
<keyword evidence="4 6" id="KW-0573">Peptidoglycan synthesis</keyword>
<evidence type="ECO:0000313" key="11">
    <source>
        <dbReference type="Proteomes" id="UP000005384"/>
    </source>
</evidence>
<dbReference type="Pfam" id="PF03734">
    <property type="entry name" value="YkuD"/>
    <property type="match status" value="1"/>
</dbReference>
<accession>G5IJY4</accession>
<dbReference type="HOGENOM" id="CLU_022707_2_1_9"/>
<dbReference type="Proteomes" id="UP000005384">
    <property type="component" value="Unassembled WGS sequence"/>
</dbReference>
<feature type="compositionally biased region" description="Low complexity" evidence="7">
    <location>
        <begin position="300"/>
        <end position="311"/>
    </location>
</feature>